<evidence type="ECO:0000313" key="3">
    <source>
        <dbReference type="EMBL" id="AEO60699.1"/>
    </source>
</evidence>
<dbReference type="PANTHER" id="PTHR35910">
    <property type="entry name" value="2EXR DOMAIN-CONTAINING PROTEIN"/>
    <property type="match status" value="1"/>
</dbReference>
<dbReference type="InParanoid" id="G2QL67"/>
<sequence length="306" mass="33052">MTSPSLRSSFPHSSSSLSSSPSSSSSFTLFRHLPPELRLQIYRHACHPRVASLTYLPAPQDTFYCPTRPPALLHVCRESRAEGLRIYVKCPLPNLHHTTTTTTTKPDDGREGQGDDVNGGERGRDERYFYFHPHHDTLYLPRPGPAADPFGLGYADWARELAAAVAATFAGVVRRLAVDYVPAEVRRPWEAYGKICLIGGCPRLEEAYLVVSGAGAGACAAGERGGAEREVELVDPGDGDGEIAEIMERVRESFRVELGDGIAGLLGAPGKDGERSGRSGEVGLELIPKAKMPSPSWAGRRLVCAS</sequence>
<dbReference type="InterPro" id="IPR045518">
    <property type="entry name" value="2EXR"/>
</dbReference>
<dbReference type="AlphaFoldDB" id="G2QL67"/>
<organism evidence="3 4">
    <name type="scientific">Thermothelomyces thermophilus (strain ATCC 42464 / BCRC 31852 / DSM 1799)</name>
    <name type="common">Sporotrichum thermophile</name>
    <dbReference type="NCBI Taxonomy" id="573729"/>
    <lineage>
        <taxon>Eukaryota</taxon>
        <taxon>Fungi</taxon>
        <taxon>Dikarya</taxon>
        <taxon>Ascomycota</taxon>
        <taxon>Pezizomycotina</taxon>
        <taxon>Sordariomycetes</taxon>
        <taxon>Sordariomycetidae</taxon>
        <taxon>Sordariales</taxon>
        <taxon>Chaetomiaceae</taxon>
        <taxon>Thermothelomyces</taxon>
    </lineage>
</organism>
<reference evidence="3 4" key="1">
    <citation type="journal article" date="2011" name="Nat. Biotechnol.">
        <title>Comparative genomic analysis of the thermophilic biomass-degrading fungi Myceliophthora thermophila and Thielavia terrestris.</title>
        <authorList>
            <person name="Berka R.M."/>
            <person name="Grigoriev I.V."/>
            <person name="Otillar R."/>
            <person name="Salamov A."/>
            <person name="Grimwood J."/>
            <person name="Reid I."/>
            <person name="Ishmael N."/>
            <person name="John T."/>
            <person name="Darmond C."/>
            <person name="Moisan M.-C."/>
            <person name="Henrissat B."/>
            <person name="Coutinho P.M."/>
            <person name="Lombard V."/>
            <person name="Natvig D.O."/>
            <person name="Lindquist E."/>
            <person name="Schmutz J."/>
            <person name="Lucas S."/>
            <person name="Harris P."/>
            <person name="Powlowski J."/>
            <person name="Bellemare A."/>
            <person name="Taylor D."/>
            <person name="Butler G."/>
            <person name="de Vries R.P."/>
            <person name="Allijn I.E."/>
            <person name="van den Brink J."/>
            <person name="Ushinsky S."/>
            <person name="Storms R."/>
            <person name="Powell A.J."/>
            <person name="Paulsen I.T."/>
            <person name="Elbourne L.D.H."/>
            <person name="Baker S.E."/>
            <person name="Magnuson J."/>
            <person name="LaBoissiere S."/>
            <person name="Clutterbuck A.J."/>
            <person name="Martinez D."/>
            <person name="Wogulis M."/>
            <person name="de Leon A.L."/>
            <person name="Rey M.W."/>
            <person name="Tsang A."/>
        </authorList>
    </citation>
    <scope>NUCLEOTIDE SEQUENCE [LARGE SCALE GENOMIC DNA]</scope>
    <source>
        <strain evidence="4">ATCC 42464 / BCRC 31852 / DSM 1799</strain>
    </source>
</reference>
<feature type="region of interest" description="Disordered" evidence="1">
    <location>
        <begin position="1"/>
        <end position="25"/>
    </location>
</feature>
<accession>G2QL67</accession>
<keyword evidence="4" id="KW-1185">Reference proteome</keyword>
<dbReference type="Pfam" id="PF20150">
    <property type="entry name" value="2EXR"/>
    <property type="match status" value="1"/>
</dbReference>
<evidence type="ECO:0000256" key="1">
    <source>
        <dbReference type="SAM" id="MobiDB-lite"/>
    </source>
</evidence>
<feature type="compositionally biased region" description="Basic and acidic residues" evidence="1">
    <location>
        <begin position="105"/>
        <end position="122"/>
    </location>
</feature>
<dbReference type="VEuPathDB" id="FungiDB:MYCTH_2310212"/>
<dbReference type="Proteomes" id="UP000007322">
    <property type="component" value="Chromosome 6"/>
</dbReference>
<dbReference type="RefSeq" id="XP_003665944.1">
    <property type="nucleotide sequence ID" value="XM_003665896.1"/>
</dbReference>
<feature type="region of interest" description="Disordered" evidence="1">
    <location>
        <begin position="97"/>
        <end position="122"/>
    </location>
</feature>
<protein>
    <recommendedName>
        <fullName evidence="2">2EXR domain-containing protein</fullName>
    </recommendedName>
</protein>
<dbReference type="HOGENOM" id="CLU_1124936_0_0_1"/>
<gene>
    <name evidence="3" type="ORF">MYCTH_2310212</name>
</gene>
<dbReference type="eggNOG" id="ENOG502RNM1">
    <property type="taxonomic scope" value="Eukaryota"/>
</dbReference>
<dbReference type="EMBL" id="CP003007">
    <property type="protein sequence ID" value="AEO60699.1"/>
    <property type="molecule type" value="Genomic_DNA"/>
</dbReference>
<dbReference type="OrthoDB" id="3513892at2759"/>
<dbReference type="KEGG" id="mtm:MYCTH_2310212"/>
<dbReference type="GeneID" id="11513847"/>
<name>G2QL67_THET4</name>
<feature type="domain" description="2EXR" evidence="2">
    <location>
        <begin position="27"/>
        <end position="138"/>
    </location>
</feature>
<dbReference type="PANTHER" id="PTHR35910:SF6">
    <property type="entry name" value="2EXR DOMAIN-CONTAINING PROTEIN"/>
    <property type="match status" value="1"/>
</dbReference>
<evidence type="ECO:0000259" key="2">
    <source>
        <dbReference type="Pfam" id="PF20150"/>
    </source>
</evidence>
<proteinExistence type="predicted"/>
<evidence type="ECO:0000313" key="4">
    <source>
        <dbReference type="Proteomes" id="UP000007322"/>
    </source>
</evidence>
<dbReference type="OMA" id="ILYIPRY"/>